<feature type="transmembrane region" description="Helical" evidence="1">
    <location>
        <begin position="58"/>
        <end position="79"/>
    </location>
</feature>
<feature type="transmembrane region" description="Helical" evidence="1">
    <location>
        <begin position="9"/>
        <end position="28"/>
    </location>
</feature>
<gene>
    <name evidence="2" type="ORF">EXN66_Car019352</name>
</gene>
<organism evidence="2 3">
    <name type="scientific">Channa argus</name>
    <name type="common">Northern snakehead</name>
    <name type="synonym">Ophicephalus argus</name>
    <dbReference type="NCBI Taxonomy" id="215402"/>
    <lineage>
        <taxon>Eukaryota</taxon>
        <taxon>Metazoa</taxon>
        <taxon>Chordata</taxon>
        <taxon>Craniata</taxon>
        <taxon>Vertebrata</taxon>
        <taxon>Euteleostomi</taxon>
        <taxon>Actinopterygii</taxon>
        <taxon>Neopterygii</taxon>
        <taxon>Teleostei</taxon>
        <taxon>Neoteleostei</taxon>
        <taxon>Acanthomorphata</taxon>
        <taxon>Anabantaria</taxon>
        <taxon>Anabantiformes</taxon>
        <taxon>Channoidei</taxon>
        <taxon>Channidae</taxon>
        <taxon>Channa</taxon>
    </lineage>
</organism>
<keyword evidence="3" id="KW-1185">Reference proteome</keyword>
<sequence>MAKHNPARIVLMVLGLLVSLAAIAFNFLSGYGAESGVFQQRTEDVILKYTTPITPAQWALFVWDFIHFWVFAIFIYLSVGLCRRDTYEWMHTTPAVLPYGFHVSFIINLGLNIAWMFLFDRELLGTVLIISALMTITDYMVLFFSCHGLKIYGAWLNKYHNTDLWLIRVLVQNGVAVYATWGTLCTLLNLTIYLQHQTEASRCECSLLSLLLLLMELLAWFLLENFYLDEHVRYIVTIYPVVILWLTGTLDNSGAPESHIYIFAAIILAISCIVFAARIALITWKHCKRPLYTDNGPNMSPLEIALTHSNICL</sequence>
<dbReference type="AlphaFoldDB" id="A0A6G1QMG8"/>
<dbReference type="EMBL" id="CM015730">
    <property type="protein sequence ID" value="KAF3703664.1"/>
    <property type="molecule type" value="Genomic_DNA"/>
</dbReference>
<accession>A0A6G1QMG8</accession>
<protein>
    <submittedName>
        <fullName evidence="2">Uncharacterized protein</fullName>
    </submittedName>
</protein>
<evidence type="ECO:0000313" key="3">
    <source>
        <dbReference type="Proteomes" id="UP000503349"/>
    </source>
</evidence>
<feature type="transmembrane region" description="Helical" evidence="1">
    <location>
        <begin position="124"/>
        <end position="144"/>
    </location>
</feature>
<feature type="transmembrane region" description="Helical" evidence="1">
    <location>
        <begin position="260"/>
        <end position="281"/>
    </location>
</feature>
<feature type="transmembrane region" description="Helical" evidence="1">
    <location>
        <begin position="206"/>
        <end position="223"/>
    </location>
</feature>
<feature type="transmembrane region" description="Helical" evidence="1">
    <location>
        <begin position="99"/>
        <end position="118"/>
    </location>
</feature>
<keyword evidence="1" id="KW-1133">Transmembrane helix</keyword>
<feature type="transmembrane region" description="Helical" evidence="1">
    <location>
        <begin position="232"/>
        <end position="248"/>
    </location>
</feature>
<reference evidence="2 3" key="1">
    <citation type="submission" date="2019-02" db="EMBL/GenBank/DDBJ databases">
        <title>Opniocepnalus argus genome.</title>
        <authorList>
            <person name="Zhou C."/>
            <person name="Xiao S."/>
        </authorList>
    </citation>
    <scope>NUCLEOTIDE SEQUENCE [LARGE SCALE GENOMIC DNA]</scope>
    <source>
        <strain evidence="2">OARG1902GOOAL</strain>
        <tissue evidence="2">Muscle</tissue>
    </source>
</reference>
<reference evidence="3" key="2">
    <citation type="submission" date="2019-02" db="EMBL/GenBank/DDBJ databases">
        <title>Opniocepnalus argus Var Kimnra genome.</title>
        <authorList>
            <person name="Zhou C."/>
            <person name="Xiao S."/>
        </authorList>
    </citation>
    <scope>NUCLEOTIDE SEQUENCE [LARGE SCALE GENOMIC DNA]</scope>
</reference>
<name>A0A6G1QMG8_CHAAH</name>
<evidence type="ECO:0000256" key="1">
    <source>
        <dbReference type="SAM" id="Phobius"/>
    </source>
</evidence>
<evidence type="ECO:0000313" key="2">
    <source>
        <dbReference type="EMBL" id="KAF3703664.1"/>
    </source>
</evidence>
<feature type="transmembrane region" description="Helical" evidence="1">
    <location>
        <begin position="165"/>
        <end position="194"/>
    </location>
</feature>
<keyword evidence="1" id="KW-0472">Membrane</keyword>
<proteinExistence type="predicted"/>
<dbReference type="PANTHER" id="PTHR33802:SF4">
    <property type="entry name" value="SI:DKEY-29D8.3"/>
    <property type="match status" value="1"/>
</dbReference>
<keyword evidence="1" id="KW-0812">Transmembrane</keyword>
<dbReference type="Proteomes" id="UP000503349">
    <property type="component" value="Chromosome 19"/>
</dbReference>
<dbReference type="PANTHER" id="PTHR33802">
    <property type="entry name" value="SI:CH211-161H7.5-RELATED"/>
    <property type="match status" value="1"/>
</dbReference>